<evidence type="ECO:0000256" key="9">
    <source>
        <dbReference type="ARBA" id="ARBA00022946"/>
    </source>
</evidence>
<proteinExistence type="inferred from homology"/>
<evidence type="ECO:0000256" key="10">
    <source>
        <dbReference type="ARBA" id="ARBA00022982"/>
    </source>
</evidence>
<keyword evidence="19" id="KW-1185">Reference proteome</keyword>
<evidence type="ECO:0000256" key="12">
    <source>
        <dbReference type="ARBA" id="ARBA00023128"/>
    </source>
</evidence>
<keyword evidence="10" id="KW-0249">Electron transport</keyword>
<evidence type="ECO:0000256" key="7">
    <source>
        <dbReference type="ARBA" id="ARBA00022692"/>
    </source>
</evidence>
<comment type="subunit">
    <text evidence="16">Complex I is composed of 45 different subunits. Interacts with BCAP31.</text>
</comment>
<feature type="non-terminal residue" evidence="18">
    <location>
        <position position="1"/>
    </location>
</feature>
<evidence type="ECO:0000256" key="2">
    <source>
        <dbReference type="ARBA" id="ARBA00004434"/>
    </source>
</evidence>
<organism evidence="18 19">
    <name type="scientific">Polyodon spathula</name>
    <name type="common">North American paddlefish</name>
    <name type="synonym">Squalus spathula</name>
    <dbReference type="NCBI Taxonomy" id="7913"/>
    <lineage>
        <taxon>Eukaryota</taxon>
        <taxon>Metazoa</taxon>
        <taxon>Chordata</taxon>
        <taxon>Craniata</taxon>
        <taxon>Vertebrata</taxon>
        <taxon>Euteleostomi</taxon>
        <taxon>Actinopterygii</taxon>
        <taxon>Chondrostei</taxon>
        <taxon>Acipenseriformes</taxon>
        <taxon>Polyodontidae</taxon>
        <taxon>Polyodon</taxon>
    </lineage>
</organism>
<evidence type="ECO:0000256" key="3">
    <source>
        <dbReference type="ARBA" id="ARBA00008915"/>
    </source>
</evidence>
<keyword evidence="7 17" id="KW-0812">Transmembrane</keyword>
<keyword evidence="5" id="KW-0813">Transport</keyword>
<keyword evidence="13 17" id="KW-0472">Membrane</keyword>
<dbReference type="PANTHER" id="PTHR13327">
    <property type="entry name" value="NADH-UBIQUINONE OXIDOREDUCTASE ESSS SUBUNIT, MITOCHONDRIAL PRECURSOR"/>
    <property type="match status" value="1"/>
</dbReference>
<dbReference type="PANTHER" id="PTHR13327:SF0">
    <property type="entry name" value="NADH DEHYDROGENASE [UBIQUINONE] 1 BETA SUBCOMPLEX SUBUNIT 11, MITOCHONDRIAL"/>
    <property type="match status" value="1"/>
</dbReference>
<reference evidence="18" key="1">
    <citation type="journal article" date="2021" name="Cell">
        <title>Tracing the genetic footprints of vertebrate landing in non-teleost ray-finned fishes.</title>
        <authorList>
            <person name="Bi X."/>
            <person name="Wang K."/>
            <person name="Yang L."/>
            <person name="Pan H."/>
            <person name="Jiang H."/>
            <person name="Wei Q."/>
            <person name="Fang M."/>
            <person name="Yu H."/>
            <person name="Zhu C."/>
            <person name="Cai Y."/>
            <person name="He Y."/>
            <person name="Gan X."/>
            <person name="Zeng H."/>
            <person name="Yu D."/>
            <person name="Zhu Y."/>
            <person name="Jiang H."/>
            <person name="Qiu Q."/>
            <person name="Yang H."/>
            <person name="Zhang Y.E."/>
            <person name="Wang W."/>
            <person name="Zhu M."/>
            <person name="He S."/>
            <person name="Zhang G."/>
        </authorList>
    </citation>
    <scope>NUCLEOTIDE SEQUENCE</scope>
    <source>
        <strain evidence="18">Pddl_001</strain>
    </source>
</reference>
<dbReference type="InterPro" id="IPR019329">
    <property type="entry name" value="NADH_UbQ_OxRdtase_ESSS_su"/>
</dbReference>
<dbReference type="EMBL" id="JAAWVQ010128927">
    <property type="protein sequence ID" value="MBN3283586.1"/>
    <property type="molecule type" value="Genomic_DNA"/>
</dbReference>
<evidence type="ECO:0000256" key="17">
    <source>
        <dbReference type="SAM" id="Phobius"/>
    </source>
</evidence>
<keyword evidence="8" id="KW-0999">Mitochondrion inner membrane</keyword>
<keyword evidence="11 17" id="KW-1133">Transmembrane helix</keyword>
<sequence length="164" mass="17944">MTSWLVRILPAWSRVRLGSVPGARFVSQTPSPGATGSPAVSGLSPAGHNDAHGHVEVSLYEKNRDFHGFHKDPQVDVWNMKVAFFFGISVAIVIGGTFVHYLPDHGASIGPFVLTCMKSSGMRQWARREAERLIKEREAKGIAILDGNYYDPSKIILPSAGEEK</sequence>
<comment type="caution">
    <text evidence="18">The sequence shown here is derived from an EMBL/GenBank/DDBJ whole genome shotgun (WGS) entry which is preliminary data.</text>
</comment>
<accession>A0ABS2YBB6</accession>
<evidence type="ECO:0000256" key="13">
    <source>
        <dbReference type="ARBA" id="ARBA00023136"/>
    </source>
</evidence>
<evidence type="ECO:0000256" key="14">
    <source>
        <dbReference type="ARBA" id="ARBA00030753"/>
    </source>
</evidence>
<protein>
    <recommendedName>
        <fullName evidence="4">NADH dehydrogenase [ubiquinone] 1 beta subcomplex subunit 11, mitochondrial</fullName>
    </recommendedName>
    <alternativeName>
        <fullName evidence="15">Complex I-ESSS</fullName>
    </alternativeName>
    <alternativeName>
        <fullName evidence="14">NADH-ubiquinone oxidoreductase ESSS subunit</fullName>
    </alternativeName>
</protein>
<evidence type="ECO:0000256" key="5">
    <source>
        <dbReference type="ARBA" id="ARBA00022448"/>
    </source>
</evidence>
<evidence type="ECO:0000313" key="18">
    <source>
        <dbReference type="EMBL" id="MBN3283586.1"/>
    </source>
</evidence>
<dbReference type="Proteomes" id="UP001166093">
    <property type="component" value="Unassembled WGS sequence"/>
</dbReference>
<evidence type="ECO:0000256" key="6">
    <source>
        <dbReference type="ARBA" id="ARBA00022660"/>
    </source>
</evidence>
<feature type="transmembrane region" description="Helical" evidence="17">
    <location>
        <begin position="82"/>
        <end position="102"/>
    </location>
</feature>
<dbReference type="Pfam" id="PF10183">
    <property type="entry name" value="ESSS"/>
    <property type="match status" value="1"/>
</dbReference>
<gene>
    <name evidence="18" type="primary">Ndufb11_0</name>
    <name evidence="18" type="ORF">GTO93_0007196</name>
</gene>
<evidence type="ECO:0000256" key="8">
    <source>
        <dbReference type="ARBA" id="ARBA00022792"/>
    </source>
</evidence>
<keyword evidence="12" id="KW-0496">Mitochondrion</keyword>
<evidence type="ECO:0000256" key="4">
    <source>
        <dbReference type="ARBA" id="ARBA00018632"/>
    </source>
</evidence>
<evidence type="ECO:0000256" key="11">
    <source>
        <dbReference type="ARBA" id="ARBA00022989"/>
    </source>
</evidence>
<comment type="similarity">
    <text evidence="3">Belongs to the complex I NDUFB11 subunit family.</text>
</comment>
<comment type="subcellular location">
    <subcellularLocation>
        <location evidence="2">Mitochondrion inner membrane</location>
        <topology evidence="2">Single-pass membrane protein</topology>
    </subcellularLocation>
</comment>
<keyword evidence="9" id="KW-0809">Transit peptide</keyword>
<comment type="function">
    <text evidence="1">Accessory subunit of the mitochondrial membrane respiratory chain NADH dehydrogenase (Complex I), that is believed not to be involved in catalysis. Complex I functions in the transfer of electrons from NADH to the respiratory chain. The immediate electron acceptor for the enzyme is believed to be ubiquinone.</text>
</comment>
<evidence type="ECO:0000256" key="16">
    <source>
        <dbReference type="ARBA" id="ARBA00046528"/>
    </source>
</evidence>
<keyword evidence="6" id="KW-0679">Respiratory chain</keyword>
<evidence type="ECO:0000313" key="19">
    <source>
        <dbReference type="Proteomes" id="UP001166093"/>
    </source>
</evidence>
<name>A0ABS2YBB6_POLSP</name>
<evidence type="ECO:0000256" key="15">
    <source>
        <dbReference type="ARBA" id="ARBA00031387"/>
    </source>
</evidence>
<evidence type="ECO:0000256" key="1">
    <source>
        <dbReference type="ARBA" id="ARBA00003195"/>
    </source>
</evidence>
<feature type="non-terminal residue" evidence="18">
    <location>
        <position position="164"/>
    </location>
</feature>